<accession>A0A6C0DZQ3</accession>
<name>A0A6C0DZQ3_9ZZZZ</name>
<organism evidence="1">
    <name type="scientific">viral metagenome</name>
    <dbReference type="NCBI Taxonomy" id="1070528"/>
    <lineage>
        <taxon>unclassified sequences</taxon>
        <taxon>metagenomes</taxon>
        <taxon>organismal metagenomes</taxon>
    </lineage>
</organism>
<dbReference type="AlphaFoldDB" id="A0A6C0DZQ3"/>
<reference evidence="1" key="1">
    <citation type="journal article" date="2020" name="Nature">
        <title>Giant virus diversity and host interactions through global metagenomics.</title>
        <authorList>
            <person name="Schulz F."/>
            <person name="Roux S."/>
            <person name="Paez-Espino D."/>
            <person name="Jungbluth S."/>
            <person name="Walsh D.A."/>
            <person name="Denef V.J."/>
            <person name="McMahon K.D."/>
            <person name="Konstantinidis K.T."/>
            <person name="Eloe-Fadrosh E.A."/>
            <person name="Kyrpides N.C."/>
            <person name="Woyke T."/>
        </authorList>
    </citation>
    <scope>NUCLEOTIDE SEQUENCE</scope>
    <source>
        <strain evidence="1">GVMAG-M-3300023179-103</strain>
    </source>
</reference>
<evidence type="ECO:0000313" key="1">
    <source>
        <dbReference type="EMBL" id="QHT21793.1"/>
    </source>
</evidence>
<protein>
    <submittedName>
        <fullName evidence="1">Uncharacterized protein</fullName>
    </submittedName>
</protein>
<proteinExistence type="predicted"/>
<dbReference type="EMBL" id="MN739697">
    <property type="protein sequence ID" value="QHT21793.1"/>
    <property type="molecule type" value="Genomic_DNA"/>
</dbReference>
<sequence>MSNNCENYIHICFLGDIDKFINNEYLTNKNYVKISNTCIKIVCDLKPDFDWFEYLMIKYPKLQIINEGEEGVWIGYTNKNGILIIQEIMSDDICVEMIKCRL</sequence>